<name>A0A3E2BJT3_9BACT</name>
<reference evidence="1 2" key="1">
    <citation type="submission" date="2018-08" db="EMBL/GenBank/DDBJ databases">
        <title>Genome analysis of the thermophilic bacterium of the candidate phylum Aminicenantes from deep subsurface aquifer revealed its physiology and ecological role.</title>
        <authorList>
            <person name="Kadnikov V.V."/>
            <person name="Mardanov A.V."/>
            <person name="Beletsky A.V."/>
            <person name="Karnachuk O.V."/>
            <person name="Ravin N.V."/>
        </authorList>
    </citation>
    <scope>NUCLEOTIDE SEQUENCE [LARGE SCALE GENOMIC DNA]</scope>
    <source>
        <strain evidence="1">BY38</strain>
    </source>
</reference>
<gene>
    <name evidence="1" type="ORF">OP8BY_1119</name>
</gene>
<dbReference type="AlphaFoldDB" id="A0A3E2BJT3"/>
<protein>
    <submittedName>
        <fullName evidence="1">Uncharacterized protein</fullName>
    </submittedName>
</protein>
<accession>A0A3E2BJT3</accession>
<organism evidence="1 2">
    <name type="scientific">Candidatus Saccharicenans subterraneus</name>
    <dbReference type="NCBI Taxonomy" id="2508984"/>
    <lineage>
        <taxon>Bacteria</taxon>
        <taxon>Candidatus Aminicenantota</taxon>
        <taxon>Candidatus Aminicenantia</taxon>
        <taxon>Candidatus Aminicenantales</taxon>
        <taxon>Candidatus Saccharicenantaceae</taxon>
        <taxon>Candidatus Saccharicenans</taxon>
    </lineage>
</organism>
<comment type="caution">
    <text evidence="1">The sequence shown here is derived from an EMBL/GenBank/DDBJ whole genome shotgun (WGS) entry which is preliminary data.</text>
</comment>
<dbReference type="EMBL" id="QUAH01000014">
    <property type="protein sequence ID" value="RFT15009.1"/>
    <property type="molecule type" value="Genomic_DNA"/>
</dbReference>
<evidence type="ECO:0000313" key="1">
    <source>
        <dbReference type="EMBL" id="RFT15009.1"/>
    </source>
</evidence>
<evidence type="ECO:0000313" key="2">
    <source>
        <dbReference type="Proteomes" id="UP000257323"/>
    </source>
</evidence>
<proteinExistence type="predicted"/>
<dbReference type="Proteomes" id="UP000257323">
    <property type="component" value="Unassembled WGS sequence"/>
</dbReference>
<sequence length="72" mass="8701">MINITGYSERGVINSFFYELKYFNTDEKTHLNLLGEFIWNKMYQFCLNPDHFFKETLKAIKWNNGQIDKLTK</sequence>